<reference evidence="1" key="1">
    <citation type="submission" date="2023-03" db="EMBL/GenBank/DDBJ databases">
        <title>Massive genome expansion in bonnet fungi (Mycena s.s.) driven by repeated elements and novel gene families across ecological guilds.</title>
        <authorList>
            <consortium name="Lawrence Berkeley National Laboratory"/>
            <person name="Harder C.B."/>
            <person name="Miyauchi S."/>
            <person name="Viragh M."/>
            <person name="Kuo A."/>
            <person name="Thoen E."/>
            <person name="Andreopoulos B."/>
            <person name="Lu D."/>
            <person name="Skrede I."/>
            <person name="Drula E."/>
            <person name="Henrissat B."/>
            <person name="Morin E."/>
            <person name="Kohler A."/>
            <person name="Barry K."/>
            <person name="LaButti K."/>
            <person name="Morin E."/>
            <person name="Salamov A."/>
            <person name="Lipzen A."/>
            <person name="Mereny Z."/>
            <person name="Hegedus B."/>
            <person name="Baldrian P."/>
            <person name="Stursova M."/>
            <person name="Weitz H."/>
            <person name="Taylor A."/>
            <person name="Grigoriev I.V."/>
            <person name="Nagy L.G."/>
            <person name="Martin F."/>
            <person name="Kauserud H."/>
        </authorList>
    </citation>
    <scope>NUCLEOTIDE SEQUENCE</scope>
    <source>
        <strain evidence="1">9284</strain>
    </source>
</reference>
<sequence>MSNYGEDMLLTLRPLNLSLQVQSTSEAIDRLHQALGTQRIPHHTAQCLQTLQKEIEALRQVLGLSGLHQAPTSPINQLAEHAVLTLWDEIPLQSLAQAHKERAQELMNDGHNDHQVYIECVKYLHLHPTKDGPDFTQMKRRVRTLEHHLAGRPQGGYY</sequence>
<organism evidence="1 2">
    <name type="scientific">Roridomyces roridus</name>
    <dbReference type="NCBI Taxonomy" id="1738132"/>
    <lineage>
        <taxon>Eukaryota</taxon>
        <taxon>Fungi</taxon>
        <taxon>Dikarya</taxon>
        <taxon>Basidiomycota</taxon>
        <taxon>Agaricomycotina</taxon>
        <taxon>Agaricomycetes</taxon>
        <taxon>Agaricomycetidae</taxon>
        <taxon>Agaricales</taxon>
        <taxon>Marasmiineae</taxon>
        <taxon>Mycenaceae</taxon>
        <taxon>Roridomyces</taxon>
    </lineage>
</organism>
<dbReference type="EMBL" id="JARKIF010000015">
    <property type="protein sequence ID" value="KAJ7622245.1"/>
    <property type="molecule type" value="Genomic_DNA"/>
</dbReference>
<proteinExistence type="predicted"/>
<name>A0AAD7BIW8_9AGAR</name>
<accession>A0AAD7BIW8</accession>
<evidence type="ECO:0000313" key="2">
    <source>
        <dbReference type="Proteomes" id="UP001221142"/>
    </source>
</evidence>
<protein>
    <submittedName>
        <fullName evidence="1">Uncharacterized protein</fullName>
    </submittedName>
</protein>
<gene>
    <name evidence="1" type="ORF">FB45DRAFT_927315</name>
</gene>
<evidence type="ECO:0000313" key="1">
    <source>
        <dbReference type="EMBL" id="KAJ7622245.1"/>
    </source>
</evidence>
<dbReference type="Proteomes" id="UP001221142">
    <property type="component" value="Unassembled WGS sequence"/>
</dbReference>
<keyword evidence="2" id="KW-1185">Reference proteome</keyword>
<comment type="caution">
    <text evidence="1">The sequence shown here is derived from an EMBL/GenBank/DDBJ whole genome shotgun (WGS) entry which is preliminary data.</text>
</comment>
<dbReference type="AlphaFoldDB" id="A0AAD7BIW8"/>